<dbReference type="SUPFAM" id="SSF101941">
    <property type="entry name" value="NAC domain"/>
    <property type="match status" value="1"/>
</dbReference>
<keyword evidence="4" id="KW-0804">Transcription</keyword>
<dbReference type="PANTHER" id="PTHR31744:SF210">
    <property type="entry name" value="NAC DOMAIN-CONTAINING PROTEIN 86-LIKE"/>
    <property type="match status" value="1"/>
</dbReference>
<dbReference type="GO" id="GO:0006355">
    <property type="term" value="P:regulation of DNA-templated transcription"/>
    <property type="evidence" value="ECO:0007669"/>
    <property type="project" value="InterPro"/>
</dbReference>
<dbReference type="PROSITE" id="PS51005">
    <property type="entry name" value="NAC"/>
    <property type="match status" value="1"/>
</dbReference>
<feature type="compositionally biased region" description="Polar residues" evidence="6">
    <location>
        <begin position="520"/>
        <end position="555"/>
    </location>
</feature>
<keyword evidence="5" id="KW-0539">Nucleus</keyword>
<comment type="subcellular location">
    <subcellularLocation>
        <location evidence="1">Nucleus</location>
    </subcellularLocation>
</comment>
<dbReference type="FunFam" id="2.170.150.80:FF:000002">
    <property type="entry name" value="Nac domain-containing protein 86"/>
    <property type="match status" value="1"/>
</dbReference>
<sequence length="555" mass="62027">MSPSSQSNSNPTALAPGFRFHPTDEELVRYYLRRKVTGKSFRIDAISDVDIYKFEPWDLPGYSKLKTRDLEWYFFSVLDKKYGNGSRTNRATDKGYWKTTGKDRPVHHKSRTVGMKKTLVYHSGRAPRGERTNWVMHEYRLLDAELEKAGVVQKSGQGPKNGEQYGAPFIEEEWDDDVVVMVPEQEAPDMMAGDDTYLEGIDFEQDIDFGLSSENTPLPLEPPQEINGNNVEILQKFVVDDQKPWTGTSEEKCYPELYDDQVFDLSPEFGVCTNLVKNEYAGELSNMVNHEVEVNDEVGGYVPDVVDQKPLTDYEQNCGLVLPNDQFFGLPVEDEMDALAEIGFSIGPSNSENAVDAIYSLDDAPYFDAGDILPFDDGAFLETDDLMDPVQPDTSGFDMFEDYLTYFDADGGLQYLNFDSPEVDGQNPGSDESNSSHVNANDMASQRLSQHHEFEGTSSKKTEEAPAFESQFQYPFLKRASRMLESISAPPALASEFPTKETAALELNSVAESSSSVHSPTNGCRSTPPSELMNASSPKHTYSQQISFTTPEGQS</sequence>
<dbReference type="InterPro" id="IPR036093">
    <property type="entry name" value="NAC_dom_sf"/>
</dbReference>
<feature type="domain" description="NAC" evidence="7">
    <location>
        <begin position="14"/>
        <end position="158"/>
    </location>
</feature>
<proteinExistence type="predicted"/>
<dbReference type="EMBL" id="JBAMMX010000009">
    <property type="protein sequence ID" value="KAK6933458.1"/>
    <property type="molecule type" value="Genomic_DNA"/>
</dbReference>
<feature type="compositionally biased region" description="Basic and acidic residues" evidence="6">
    <location>
        <begin position="450"/>
        <end position="464"/>
    </location>
</feature>
<gene>
    <name evidence="8" type="ORF">RJ641_036352</name>
</gene>
<dbReference type="Proteomes" id="UP001370490">
    <property type="component" value="Unassembled WGS sequence"/>
</dbReference>
<dbReference type="AlphaFoldDB" id="A0AAN8VE94"/>
<protein>
    <submittedName>
        <fullName evidence="8">NAC domain</fullName>
    </submittedName>
</protein>
<name>A0AAN8VE94_9MAGN</name>
<keyword evidence="9" id="KW-1185">Reference proteome</keyword>
<dbReference type="Gene3D" id="2.170.150.80">
    <property type="entry name" value="NAC domain"/>
    <property type="match status" value="1"/>
</dbReference>
<feature type="region of interest" description="Disordered" evidence="6">
    <location>
        <begin position="417"/>
        <end position="467"/>
    </location>
</feature>
<evidence type="ECO:0000256" key="1">
    <source>
        <dbReference type="ARBA" id="ARBA00004123"/>
    </source>
</evidence>
<evidence type="ECO:0000256" key="4">
    <source>
        <dbReference type="ARBA" id="ARBA00023163"/>
    </source>
</evidence>
<feature type="compositionally biased region" description="Polar residues" evidence="6">
    <location>
        <begin position="427"/>
        <end position="448"/>
    </location>
</feature>
<dbReference type="GO" id="GO:0005634">
    <property type="term" value="C:nucleus"/>
    <property type="evidence" value="ECO:0007669"/>
    <property type="project" value="UniProtKB-SubCell"/>
</dbReference>
<keyword evidence="3" id="KW-0238">DNA-binding</keyword>
<dbReference type="PANTHER" id="PTHR31744">
    <property type="entry name" value="PROTEIN CUP-SHAPED COTYLEDON 2-RELATED"/>
    <property type="match status" value="1"/>
</dbReference>
<evidence type="ECO:0000256" key="6">
    <source>
        <dbReference type="SAM" id="MobiDB-lite"/>
    </source>
</evidence>
<organism evidence="8 9">
    <name type="scientific">Dillenia turbinata</name>
    <dbReference type="NCBI Taxonomy" id="194707"/>
    <lineage>
        <taxon>Eukaryota</taxon>
        <taxon>Viridiplantae</taxon>
        <taxon>Streptophyta</taxon>
        <taxon>Embryophyta</taxon>
        <taxon>Tracheophyta</taxon>
        <taxon>Spermatophyta</taxon>
        <taxon>Magnoliopsida</taxon>
        <taxon>eudicotyledons</taxon>
        <taxon>Gunneridae</taxon>
        <taxon>Pentapetalae</taxon>
        <taxon>Dilleniales</taxon>
        <taxon>Dilleniaceae</taxon>
        <taxon>Dillenia</taxon>
    </lineage>
</organism>
<evidence type="ECO:0000313" key="8">
    <source>
        <dbReference type="EMBL" id="KAK6933458.1"/>
    </source>
</evidence>
<evidence type="ECO:0000256" key="2">
    <source>
        <dbReference type="ARBA" id="ARBA00023015"/>
    </source>
</evidence>
<reference evidence="8 9" key="1">
    <citation type="submission" date="2023-12" db="EMBL/GenBank/DDBJ databases">
        <title>A high-quality genome assembly for Dillenia turbinata (Dilleniales).</title>
        <authorList>
            <person name="Chanderbali A."/>
        </authorList>
    </citation>
    <scope>NUCLEOTIDE SEQUENCE [LARGE SCALE GENOMIC DNA]</scope>
    <source>
        <strain evidence="8">LSX21</strain>
        <tissue evidence="8">Leaf</tissue>
    </source>
</reference>
<evidence type="ECO:0000259" key="7">
    <source>
        <dbReference type="PROSITE" id="PS51005"/>
    </source>
</evidence>
<keyword evidence="2" id="KW-0805">Transcription regulation</keyword>
<comment type="caution">
    <text evidence="8">The sequence shown here is derived from an EMBL/GenBank/DDBJ whole genome shotgun (WGS) entry which is preliminary data.</text>
</comment>
<feature type="compositionally biased region" description="Low complexity" evidence="6">
    <location>
        <begin position="508"/>
        <end position="519"/>
    </location>
</feature>
<evidence type="ECO:0000313" key="9">
    <source>
        <dbReference type="Proteomes" id="UP001370490"/>
    </source>
</evidence>
<dbReference type="InterPro" id="IPR003441">
    <property type="entry name" value="NAC-dom"/>
</dbReference>
<accession>A0AAN8VE94</accession>
<evidence type="ECO:0000256" key="5">
    <source>
        <dbReference type="ARBA" id="ARBA00023242"/>
    </source>
</evidence>
<dbReference type="Pfam" id="PF02365">
    <property type="entry name" value="NAM"/>
    <property type="match status" value="1"/>
</dbReference>
<feature type="region of interest" description="Disordered" evidence="6">
    <location>
        <begin position="508"/>
        <end position="555"/>
    </location>
</feature>
<evidence type="ECO:0000256" key="3">
    <source>
        <dbReference type="ARBA" id="ARBA00023125"/>
    </source>
</evidence>
<dbReference type="GO" id="GO:0003677">
    <property type="term" value="F:DNA binding"/>
    <property type="evidence" value="ECO:0007669"/>
    <property type="project" value="UniProtKB-KW"/>
</dbReference>